<protein>
    <submittedName>
        <fullName evidence="11">Chitobiosyldiphosphodolichol beta-mannosyltransferase-like</fullName>
    </submittedName>
</protein>
<keyword evidence="4" id="KW-0808">Transferase</keyword>
<dbReference type="PANTHER" id="PTHR13036">
    <property type="entry name" value="BETA1,4 MANNOSYLTRANSFERASE"/>
    <property type="match status" value="1"/>
</dbReference>
<evidence type="ECO:0000256" key="7">
    <source>
        <dbReference type="ARBA" id="ARBA00022989"/>
    </source>
</evidence>
<evidence type="ECO:0000256" key="6">
    <source>
        <dbReference type="ARBA" id="ARBA00022824"/>
    </source>
</evidence>
<comment type="pathway">
    <text evidence="2">Protein modification; protein glycosylation.</text>
</comment>
<evidence type="ECO:0000256" key="4">
    <source>
        <dbReference type="ARBA" id="ARBA00022679"/>
    </source>
</evidence>
<keyword evidence="5 9" id="KW-0812">Transmembrane</keyword>
<dbReference type="GeneID" id="100370845"/>
<sequence length="424" mass="47354">MAASYRVWEGLALSLVLLFSATIVIAFDTGGNYICLCLLSLILLLCLVLRFPGMDKRVCVLVLGDIGRHPRMQYHALSFARHGYHVDMLGYGGSKPHDELLSCKNITLHEMPQIPVLPKYLMFHVFFLFVVIPRIFHYGFKIILQSFILAVYLMLGISKPKLVLLQNPPALPTIGVASLICFLRGSKLFIDWHNYGYTILSMAVGKKHPLVKISKWYEKLFGRFSHDNLCVTNAMKEDLAVNWSIKAVTMHDRPPLIFKQTSKSEQHKLFLRLSKDYAVFGASENKKYTTAFTRKTSNGGVESINERPALLISSTSWTEDEDFSILLSALEKYEAACCESSSGLPKIVCAITGKGPMKEYYQGIIATKKFQHVHICTPWLAAEDYPLLLGSADIGICLHTSSSGLDLPMKVVDMFGCGLPVCAT</sequence>
<evidence type="ECO:0000313" key="10">
    <source>
        <dbReference type="Proteomes" id="UP000694865"/>
    </source>
</evidence>
<dbReference type="PANTHER" id="PTHR13036:SF0">
    <property type="entry name" value="CHITOBIOSYLDIPHOSPHODOLICHOL BETA-MANNOSYLTRANSFERASE"/>
    <property type="match status" value="1"/>
</dbReference>
<dbReference type="Gene3D" id="3.40.50.2000">
    <property type="entry name" value="Glycogen Phosphorylase B"/>
    <property type="match status" value="1"/>
</dbReference>
<feature type="transmembrane region" description="Helical" evidence="9">
    <location>
        <begin position="142"/>
        <end position="158"/>
    </location>
</feature>
<evidence type="ECO:0000256" key="5">
    <source>
        <dbReference type="ARBA" id="ARBA00022692"/>
    </source>
</evidence>
<evidence type="ECO:0000313" key="11">
    <source>
        <dbReference type="RefSeq" id="XP_006814747.1"/>
    </source>
</evidence>
<evidence type="ECO:0000256" key="8">
    <source>
        <dbReference type="ARBA" id="ARBA00023136"/>
    </source>
</evidence>
<organism evidence="10 11">
    <name type="scientific">Saccoglossus kowalevskii</name>
    <name type="common">Acorn worm</name>
    <dbReference type="NCBI Taxonomy" id="10224"/>
    <lineage>
        <taxon>Eukaryota</taxon>
        <taxon>Metazoa</taxon>
        <taxon>Hemichordata</taxon>
        <taxon>Enteropneusta</taxon>
        <taxon>Harrimaniidae</taxon>
        <taxon>Saccoglossus</taxon>
    </lineage>
</organism>
<comment type="subcellular location">
    <subcellularLocation>
        <location evidence="1">Endoplasmic reticulum membrane</location>
        <topology evidence="1">Single-pass membrane protein</topology>
    </subcellularLocation>
</comment>
<proteinExistence type="predicted"/>
<keyword evidence="6" id="KW-0256">Endoplasmic reticulum</keyword>
<keyword evidence="10" id="KW-1185">Reference proteome</keyword>
<feature type="transmembrane region" description="Helical" evidence="9">
    <location>
        <begin position="7"/>
        <end position="27"/>
    </location>
</feature>
<gene>
    <name evidence="11" type="primary">LOC100370845</name>
</gene>
<name>A0ABM0M406_SACKO</name>
<feature type="non-terminal residue" evidence="11">
    <location>
        <position position="424"/>
    </location>
</feature>
<dbReference type="SUPFAM" id="SSF53756">
    <property type="entry name" value="UDP-Glycosyltransferase/glycogen phosphorylase"/>
    <property type="match status" value="1"/>
</dbReference>
<feature type="transmembrane region" description="Helical" evidence="9">
    <location>
        <begin position="33"/>
        <end position="51"/>
    </location>
</feature>
<keyword evidence="3" id="KW-0328">Glycosyltransferase</keyword>
<dbReference type="Proteomes" id="UP000694865">
    <property type="component" value="Unplaced"/>
</dbReference>
<accession>A0ABM0M406</accession>
<keyword evidence="8 9" id="KW-0472">Membrane</keyword>
<evidence type="ECO:0000256" key="1">
    <source>
        <dbReference type="ARBA" id="ARBA00004389"/>
    </source>
</evidence>
<keyword evidence="7 9" id="KW-1133">Transmembrane helix</keyword>
<evidence type="ECO:0000256" key="3">
    <source>
        <dbReference type="ARBA" id="ARBA00022676"/>
    </source>
</evidence>
<dbReference type="InterPro" id="IPR026051">
    <property type="entry name" value="ALG1-like"/>
</dbReference>
<dbReference type="RefSeq" id="XP_006814747.1">
    <property type="nucleotide sequence ID" value="XM_006814684.1"/>
</dbReference>
<evidence type="ECO:0000256" key="9">
    <source>
        <dbReference type="SAM" id="Phobius"/>
    </source>
</evidence>
<evidence type="ECO:0000256" key="2">
    <source>
        <dbReference type="ARBA" id="ARBA00004922"/>
    </source>
</evidence>
<reference evidence="11" key="1">
    <citation type="submission" date="2025-08" db="UniProtKB">
        <authorList>
            <consortium name="RefSeq"/>
        </authorList>
    </citation>
    <scope>IDENTIFICATION</scope>
    <source>
        <tissue evidence="11">Testes</tissue>
    </source>
</reference>